<name>A0A926D6K2_9FIRM</name>
<keyword evidence="1" id="KW-0472">Membrane</keyword>
<dbReference type="AlphaFoldDB" id="A0A926D6K2"/>
<proteinExistence type="predicted"/>
<sequence>MIIAAIAFLSLAIIFLITHMDIEAAVGALGVGVLLLIIGLIKKKRSSYKSEHPCSICNQKLPKLVRSQIGDGEICSACSRICLHSMLATTDEVKAAWERNHERLKKFEESRVVKSPLSGRIVLDTEHKWAYISQKRHLKKEPIVFSFSEIEGYQIESAGEHTVTKKMGGFTRAVVGGTLFGTAGAIVGASTAKEQIKTRGGIPILYVNLKIMNLRTTDSIAHPPVGANRILNSMMNQ</sequence>
<evidence type="ECO:0000313" key="3">
    <source>
        <dbReference type="Proteomes" id="UP000623172"/>
    </source>
</evidence>
<reference evidence="2" key="1">
    <citation type="submission" date="2020-08" db="EMBL/GenBank/DDBJ databases">
        <title>Genome public.</title>
        <authorList>
            <person name="Liu C."/>
            <person name="Sun Q."/>
        </authorList>
    </citation>
    <scope>NUCLEOTIDE SEQUENCE</scope>
    <source>
        <strain evidence="2">NSJ-53</strain>
    </source>
</reference>
<dbReference type="RefSeq" id="WP_249316399.1">
    <property type="nucleotide sequence ID" value="NZ_JACRSR010000003.1"/>
</dbReference>
<protein>
    <submittedName>
        <fullName evidence="2">Uncharacterized protein</fullName>
    </submittedName>
</protein>
<comment type="caution">
    <text evidence="2">The sequence shown here is derived from an EMBL/GenBank/DDBJ whole genome shotgun (WGS) entry which is preliminary data.</text>
</comment>
<dbReference type="Proteomes" id="UP000623172">
    <property type="component" value="Unassembled WGS sequence"/>
</dbReference>
<keyword evidence="1" id="KW-0812">Transmembrane</keyword>
<keyword evidence="3" id="KW-1185">Reference proteome</keyword>
<dbReference type="EMBL" id="JACRSR010000003">
    <property type="protein sequence ID" value="MBC8531779.1"/>
    <property type="molecule type" value="Genomic_DNA"/>
</dbReference>
<evidence type="ECO:0000313" key="2">
    <source>
        <dbReference type="EMBL" id="MBC8531779.1"/>
    </source>
</evidence>
<feature type="transmembrane region" description="Helical" evidence="1">
    <location>
        <begin position="24"/>
        <end position="41"/>
    </location>
</feature>
<keyword evidence="1" id="KW-1133">Transmembrane helix</keyword>
<organism evidence="2 3">
    <name type="scientific">Gehongia tenuis</name>
    <dbReference type="NCBI Taxonomy" id="2763655"/>
    <lineage>
        <taxon>Bacteria</taxon>
        <taxon>Bacillati</taxon>
        <taxon>Bacillota</taxon>
        <taxon>Clostridia</taxon>
        <taxon>Christensenellales</taxon>
        <taxon>Christensenellaceae</taxon>
        <taxon>Gehongia</taxon>
    </lineage>
</organism>
<gene>
    <name evidence="2" type="ORF">H8696_07965</name>
</gene>
<accession>A0A926D6K2</accession>
<evidence type="ECO:0000256" key="1">
    <source>
        <dbReference type="SAM" id="Phobius"/>
    </source>
</evidence>